<dbReference type="Pfam" id="PF13795">
    <property type="entry name" value="HupE_UreJ_2"/>
    <property type="match status" value="2"/>
</dbReference>
<comment type="caution">
    <text evidence="3">The sequence shown here is derived from an EMBL/GenBank/DDBJ whole genome shotgun (WGS) entry which is preliminary data.</text>
</comment>
<accession>A0ABV2A7M9</accession>
<keyword evidence="1" id="KW-1133">Transmembrane helix</keyword>
<feature type="transmembrane region" description="Helical" evidence="1">
    <location>
        <begin position="228"/>
        <end position="247"/>
    </location>
</feature>
<feature type="signal peptide" evidence="2">
    <location>
        <begin position="1"/>
        <end position="25"/>
    </location>
</feature>
<keyword evidence="2" id="KW-0732">Signal</keyword>
<feature type="transmembrane region" description="Helical" evidence="1">
    <location>
        <begin position="297"/>
        <end position="315"/>
    </location>
</feature>
<feature type="transmembrane region" description="Helical" evidence="1">
    <location>
        <begin position="169"/>
        <end position="193"/>
    </location>
</feature>
<feature type="chain" id="PRO_5045453756" evidence="2">
    <location>
        <begin position="26"/>
        <end position="379"/>
    </location>
</feature>
<dbReference type="EMBL" id="JBEPIJ010000001">
    <property type="protein sequence ID" value="MES0872755.1"/>
    <property type="molecule type" value="Genomic_DNA"/>
</dbReference>
<evidence type="ECO:0000256" key="1">
    <source>
        <dbReference type="SAM" id="Phobius"/>
    </source>
</evidence>
<feature type="transmembrane region" description="Helical" evidence="1">
    <location>
        <begin position="259"/>
        <end position="285"/>
    </location>
</feature>
<dbReference type="RefSeq" id="WP_352886882.1">
    <property type="nucleotide sequence ID" value="NZ_JBEPIJ010000001.1"/>
</dbReference>
<gene>
    <name evidence="3" type="ORF">ABSH63_01835</name>
</gene>
<evidence type="ECO:0000313" key="4">
    <source>
        <dbReference type="Proteomes" id="UP001465331"/>
    </source>
</evidence>
<organism evidence="3 4">
    <name type="scientific">Sinimarinibacterium thermocellulolyticum</name>
    <dbReference type="NCBI Taxonomy" id="3170016"/>
    <lineage>
        <taxon>Bacteria</taxon>
        <taxon>Pseudomonadati</taxon>
        <taxon>Pseudomonadota</taxon>
        <taxon>Gammaproteobacteria</taxon>
        <taxon>Nevskiales</taxon>
        <taxon>Nevskiaceae</taxon>
        <taxon>Sinimarinibacterium</taxon>
    </lineage>
</organism>
<feature type="transmembrane region" description="Helical" evidence="1">
    <location>
        <begin position="361"/>
        <end position="378"/>
    </location>
</feature>
<keyword evidence="1" id="KW-0472">Membrane</keyword>
<keyword evidence="4" id="KW-1185">Reference proteome</keyword>
<sequence>MRADAPHLRLAGAVLLCALALPAAAHNRSVSYSTWTVDGTSLQAEVRIPGVELNRAGLHPQDPQILDDLAARVRSGFTVHDGNAACAAEAASARRNGVDFIVDARWRCSGAPQWLSTRFLLDAIPGHLHLLQLRSDHGLHGPFALSAARPQVRLGGDTAEVPPPDFGRYLWLGVEHILIGWDHLAFLVVLLLGAASLRQLAWRITGFTVGHSLTLALATLGAVRPPALMVESFIALTIACFAAERVLAGHARALWHVGALTAVLALVGWIAGALPLPLAAAAVLLSLGGSIDARLDSLRTALFGLFHGFGFAGVLGELNAGQDVPALPLAGFNLGVEIGQLLFVLPLWWLARRSPAMQRPWLPALMLALGCGWFFERIA</sequence>
<name>A0ABV2A7M9_9GAMM</name>
<feature type="transmembrane region" description="Helical" evidence="1">
    <location>
        <begin position="200"/>
        <end position="222"/>
    </location>
</feature>
<keyword evidence="1" id="KW-0812">Transmembrane</keyword>
<evidence type="ECO:0000313" key="3">
    <source>
        <dbReference type="EMBL" id="MES0872755.1"/>
    </source>
</evidence>
<dbReference type="Proteomes" id="UP001465331">
    <property type="component" value="Unassembled WGS sequence"/>
</dbReference>
<dbReference type="InterPro" id="IPR032809">
    <property type="entry name" value="Put_HupE_UreJ"/>
</dbReference>
<reference evidence="3 4" key="1">
    <citation type="submission" date="2024-06" db="EMBL/GenBank/DDBJ databases">
        <authorList>
            <person name="Li Z."/>
            <person name="Jiang Y."/>
        </authorList>
    </citation>
    <scope>NUCLEOTIDE SEQUENCE [LARGE SCALE GENOMIC DNA]</scope>
    <source>
        <strain evidence="3 4">HSW-8</strain>
    </source>
</reference>
<evidence type="ECO:0000256" key="2">
    <source>
        <dbReference type="SAM" id="SignalP"/>
    </source>
</evidence>
<feature type="transmembrane region" description="Helical" evidence="1">
    <location>
        <begin position="327"/>
        <end position="349"/>
    </location>
</feature>
<protein>
    <submittedName>
        <fullName evidence="3">HupE/UreJ family protein</fullName>
    </submittedName>
</protein>
<proteinExistence type="predicted"/>